<evidence type="ECO:0000313" key="3">
    <source>
        <dbReference type="EMBL" id="GMI30959.1"/>
    </source>
</evidence>
<dbReference type="PANTHER" id="PTHR35709:SF1">
    <property type="entry name" value="PROTEIN PROTON GRADIENT REGULATION 5, CHLOROPLASTIC"/>
    <property type="match status" value="1"/>
</dbReference>
<name>A0ABQ6MQK7_9STRA</name>
<sequence length="126" mass="13475">MHLPLLLPLLLALLLSLLAPSAAFAPACLPRSPGALARSPPRSPPSPRASTPLFGGKQATFGVSSPFVYAAKLGLGEKKLQNLRGKAISLHSQAIGEFCMWSGSYHMRTRIIKKAKENGNWLGFLV</sequence>
<comment type="caution">
    <text evidence="3">The sequence shown here is derived from an EMBL/GenBank/DDBJ whole genome shotgun (WGS) entry which is preliminary data.</text>
</comment>
<keyword evidence="4" id="KW-1185">Reference proteome</keyword>
<proteinExistence type="predicted"/>
<reference evidence="3 4" key="1">
    <citation type="journal article" date="2023" name="Commun. Biol.">
        <title>Genome analysis of Parmales, the sister group of diatoms, reveals the evolutionary specialization of diatoms from phago-mixotrophs to photoautotrophs.</title>
        <authorList>
            <person name="Ban H."/>
            <person name="Sato S."/>
            <person name="Yoshikawa S."/>
            <person name="Yamada K."/>
            <person name="Nakamura Y."/>
            <person name="Ichinomiya M."/>
            <person name="Sato N."/>
            <person name="Blanc-Mathieu R."/>
            <person name="Endo H."/>
            <person name="Kuwata A."/>
            <person name="Ogata H."/>
        </authorList>
    </citation>
    <scope>NUCLEOTIDE SEQUENCE [LARGE SCALE GENOMIC DNA]</scope>
</reference>
<dbReference type="PANTHER" id="PTHR35709">
    <property type="entry name" value="PROTEIN PROTON GRADIENT REGULATION 5, CHLOROPLASTIC"/>
    <property type="match status" value="1"/>
</dbReference>
<evidence type="ECO:0000256" key="2">
    <source>
        <dbReference type="SAM" id="SignalP"/>
    </source>
</evidence>
<keyword evidence="2" id="KW-0732">Signal</keyword>
<dbReference type="InterPro" id="IPR037497">
    <property type="entry name" value="PGR5"/>
</dbReference>
<evidence type="ECO:0000313" key="4">
    <source>
        <dbReference type="Proteomes" id="UP001165060"/>
    </source>
</evidence>
<accession>A0ABQ6MQK7</accession>
<protein>
    <submittedName>
        <fullName evidence="3">Uncharacterized protein</fullName>
    </submittedName>
</protein>
<dbReference type="EMBL" id="BRYB01003126">
    <property type="protein sequence ID" value="GMI30959.1"/>
    <property type="molecule type" value="Genomic_DNA"/>
</dbReference>
<gene>
    <name evidence="3" type="ORF">TeGR_g4496</name>
</gene>
<dbReference type="Proteomes" id="UP001165060">
    <property type="component" value="Unassembled WGS sequence"/>
</dbReference>
<evidence type="ECO:0000256" key="1">
    <source>
        <dbReference type="SAM" id="MobiDB-lite"/>
    </source>
</evidence>
<feature type="chain" id="PRO_5045672408" evidence="2">
    <location>
        <begin position="24"/>
        <end position="126"/>
    </location>
</feature>
<feature type="region of interest" description="Disordered" evidence="1">
    <location>
        <begin position="34"/>
        <end position="55"/>
    </location>
</feature>
<feature type="signal peptide" evidence="2">
    <location>
        <begin position="1"/>
        <end position="23"/>
    </location>
</feature>
<organism evidence="3 4">
    <name type="scientific">Tetraparma gracilis</name>
    <dbReference type="NCBI Taxonomy" id="2962635"/>
    <lineage>
        <taxon>Eukaryota</taxon>
        <taxon>Sar</taxon>
        <taxon>Stramenopiles</taxon>
        <taxon>Ochrophyta</taxon>
        <taxon>Bolidophyceae</taxon>
        <taxon>Parmales</taxon>
        <taxon>Triparmaceae</taxon>
        <taxon>Tetraparma</taxon>
    </lineage>
</organism>